<feature type="compositionally biased region" description="Basic and acidic residues" evidence="1">
    <location>
        <begin position="221"/>
        <end position="246"/>
    </location>
</feature>
<keyword evidence="2" id="KW-0472">Membrane</keyword>
<dbReference type="EMBL" id="JAGIOO010000001">
    <property type="protein sequence ID" value="MBP2473937.1"/>
    <property type="molecule type" value="Genomic_DNA"/>
</dbReference>
<accession>A0ABS5ACA5</accession>
<sequence length="246" mass="26815">MDALDVLRVLRRRWKLTAALLALLVVALGAVAFIVPQQYRVNSLTMVLRQYGGQDRNPFAAVDRAQGQAAVVVIAVLNSPQTRRELAAQGATATLEVSNEGGGVSTADSPFITVTTTGTSPDVVRRTAQLAMQRVKEELKRRQDTLLVPVDQQLTLNEVLSPNEVTTTRAGQLRAVAITGGAGLVLVLLVVVVVDRRRSRKFPPLSTQDEQPASRPSPRKRLQDADGEVTEHINREDLSALRQETK</sequence>
<organism evidence="3 4">
    <name type="scientific">Crossiella equi</name>
    <dbReference type="NCBI Taxonomy" id="130796"/>
    <lineage>
        <taxon>Bacteria</taxon>
        <taxon>Bacillati</taxon>
        <taxon>Actinomycetota</taxon>
        <taxon>Actinomycetes</taxon>
        <taxon>Pseudonocardiales</taxon>
        <taxon>Pseudonocardiaceae</taxon>
        <taxon>Crossiella</taxon>
    </lineage>
</organism>
<evidence type="ECO:0000256" key="2">
    <source>
        <dbReference type="SAM" id="Phobius"/>
    </source>
</evidence>
<dbReference type="RefSeq" id="WP_143342683.1">
    <property type="nucleotide sequence ID" value="NZ_JAGIOO010000001.1"/>
</dbReference>
<feature type="transmembrane region" description="Helical" evidence="2">
    <location>
        <begin position="175"/>
        <end position="194"/>
    </location>
</feature>
<comment type="caution">
    <text evidence="3">The sequence shown here is derived from an EMBL/GenBank/DDBJ whole genome shotgun (WGS) entry which is preliminary data.</text>
</comment>
<proteinExistence type="predicted"/>
<feature type="region of interest" description="Disordered" evidence="1">
    <location>
        <begin position="202"/>
        <end position="246"/>
    </location>
</feature>
<reference evidence="3 4" key="1">
    <citation type="submission" date="2021-03" db="EMBL/GenBank/DDBJ databases">
        <title>Sequencing the genomes of 1000 actinobacteria strains.</title>
        <authorList>
            <person name="Klenk H.-P."/>
        </authorList>
    </citation>
    <scope>NUCLEOTIDE SEQUENCE [LARGE SCALE GENOMIC DNA]</scope>
    <source>
        <strain evidence="3 4">DSM 44580</strain>
    </source>
</reference>
<keyword evidence="4" id="KW-1185">Reference proteome</keyword>
<gene>
    <name evidence="3" type="ORF">JOF53_002809</name>
</gene>
<evidence type="ECO:0000256" key="1">
    <source>
        <dbReference type="SAM" id="MobiDB-lite"/>
    </source>
</evidence>
<evidence type="ECO:0000313" key="4">
    <source>
        <dbReference type="Proteomes" id="UP001519363"/>
    </source>
</evidence>
<dbReference type="Proteomes" id="UP001519363">
    <property type="component" value="Unassembled WGS sequence"/>
</dbReference>
<protein>
    <submittedName>
        <fullName evidence="3">PurR-regulated permease PerM</fullName>
    </submittedName>
</protein>
<keyword evidence="2" id="KW-0812">Transmembrane</keyword>
<keyword evidence="2" id="KW-1133">Transmembrane helix</keyword>
<evidence type="ECO:0000313" key="3">
    <source>
        <dbReference type="EMBL" id="MBP2473937.1"/>
    </source>
</evidence>
<name>A0ABS5ACA5_9PSEU</name>